<protein>
    <submittedName>
        <fullName evidence="1">Uncharacterized protein</fullName>
    </submittedName>
</protein>
<reference evidence="1" key="1">
    <citation type="journal article" date="2015" name="Nature">
        <title>Complex archaea that bridge the gap between prokaryotes and eukaryotes.</title>
        <authorList>
            <person name="Spang A."/>
            <person name="Saw J.H."/>
            <person name="Jorgensen S.L."/>
            <person name="Zaremba-Niedzwiedzka K."/>
            <person name="Martijn J."/>
            <person name="Lind A.E."/>
            <person name="van Eijk R."/>
            <person name="Schleper C."/>
            <person name="Guy L."/>
            <person name="Ettema T.J."/>
        </authorList>
    </citation>
    <scope>NUCLEOTIDE SEQUENCE</scope>
</reference>
<comment type="caution">
    <text evidence="1">The sequence shown here is derived from an EMBL/GenBank/DDBJ whole genome shotgun (WGS) entry which is preliminary data.</text>
</comment>
<name>A0A0F9GFW4_9ZZZZ</name>
<dbReference type="AlphaFoldDB" id="A0A0F9GFW4"/>
<sequence>MRWNDVPLLVTATAAAFLFGAALAVVVVACARSERVRAWLAGFLGGTQLLCPRCGRRTIMLHFRGSWLRMPRWLENAETGARVCSTSCAAAMGNQRIDLPRLRKVAEVVDVVRWVGGVLPKGDGLWIGPTLRQSDQAADETEFSE</sequence>
<proteinExistence type="predicted"/>
<organism evidence="1">
    <name type="scientific">marine sediment metagenome</name>
    <dbReference type="NCBI Taxonomy" id="412755"/>
    <lineage>
        <taxon>unclassified sequences</taxon>
        <taxon>metagenomes</taxon>
        <taxon>ecological metagenomes</taxon>
    </lineage>
</organism>
<evidence type="ECO:0000313" key="1">
    <source>
        <dbReference type="EMBL" id="KKL97653.1"/>
    </source>
</evidence>
<gene>
    <name evidence="1" type="ORF">LCGC14_1832280</name>
</gene>
<dbReference type="PROSITE" id="PS51257">
    <property type="entry name" value="PROKAR_LIPOPROTEIN"/>
    <property type="match status" value="1"/>
</dbReference>
<accession>A0A0F9GFW4</accession>
<dbReference type="EMBL" id="LAZR01018115">
    <property type="protein sequence ID" value="KKL97653.1"/>
    <property type="molecule type" value="Genomic_DNA"/>
</dbReference>